<reference evidence="2 3" key="1">
    <citation type="journal article" date="2018" name="PLoS Genet.">
        <title>Repeat elements organise 3D genome structure and mediate transcription in the filamentous fungus Epichloe festucae.</title>
        <authorList>
            <person name="Winter D.J."/>
            <person name="Ganley A.R.D."/>
            <person name="Young C.A."/>
            <person name="Liachko I."/>
            <person name="Schardl C.L."/>
            <person name="Dupont P.Y."/>
            <person name="Berry D."/>
            <person name="Ram A."/>
            <person name="Scott B."/>
            <person name="Cox M.P."/>
        </authorList>
    </citation>
    <scope>NUCLEOTIDE SEQUENCE [LARGE SCALE GENOMIC DNA]</scope>
    <source>
        <strain evidence="2 3">Fl1</strain>
    </source>
</reference>
<accession>A0A7S9PS86</accession>
<feature type="domain" description="2EXR" evidence="1">
    <location>
        <begin position="5"/>
        <end position="150"/>
    </location>
</feature>
<dbReference type="Pfam" id="PF20150">
    <property type="entry name" value="2EXR"/>
    <property type="match status" value="1"/>
</dbReference>
<dbReference type="Proteomes" id="UP000594364">
    <property type="component" value="Chromosome 1"/>
</dbReference>
<dbReference type="InterPro" id="IPR045518">
    <property type="entry name" value="2EXR"/>
</dbReference>
<gene>
    <name evidence="2" type="ORF">C2857_004879</name>
</gene>
<organism evidence="2 3">
    <name type="scientific">Epichloe festucae (strain Fl1)</name>
    <dbReference type="NCBI Taxonomy" id="877507"/>
    <lineage>
        <taxon>Eukaryota</taxon>
        <taxon>Fungi</taxon>
        <taxon>Dikarya</taxon>
        <taxon>Ascomycota</taxon>
        <taxon>Pezizomycotina</taxon>
        <taxon>Sordariomycetes</taxon>
        <taxon>Hypocreomycetidae</taxon>
        <taxon>Hypocreales</taxon>
        <taxon>Clavicipitaceae</taxon>
        <taxon>Epichloe</taxon>
    </lineage>
</organism>
<proteinExistence type="predicted"/>
<evidence type="ECO:0000259" key="1">
    <source>
        <dbReference type="Pfam" id="PF20150"/>
    </source>
</evidence>
<keyword evidence="3" id="KW-1185">Reference proteome</keyword>
<name>A0A7S9PS86_EPIFF</name>
<evidence type="ECO:0000313" key="3">
    <source>
        <dbReference type="Proteomes" id="UP000594364"/>
    </source>
</evidence>
<evidence type="ECO:0000313" key="2">
    <source>
        <dbReference type="EMBL" id="QPG94126.1"/>
    </source>
</evidence>
<dbReference type="AlphaFoldDB" id="A0A7S9PS86"/>
<dbReference type="OrthoDB" id="3596450at2759"/>
<dbReference type="EMBL" id="CP031385">
    <property type="protein sequence ID" value="QPG94126.1"/>
    <property type="molecule type" value="Genomic_DNA"/>
</dbReference>
<protein>
    <recommendedName>
        <fullName evidence="1">2EXR domain-containing protein</fullName>
    </recommendedName>
</protein>
<sequence>MASTFHFFPKLPCELRVWIWKLALRPSTDIGGMHYFLLEHKEKVDSTDSISIVDLNPWGEEIDDGRSAVMSTGPLQSGSSATPVNQSVYLWDVGLFTACKESRDIMVRRCEEYDRPRVWPRRVSETYTATIKRRHEDELWCLMFQPEKDIFCYTFGDWDLLGTSRQDLLQQYMEHNYLGIPGDIKHVAIEFDSNWTLDWPETYEELEKESSPRAFILRLLEGCIQRTVECFVWVIDRQSILPEVSSLKPPEFYDLEVSYHQPIDDTEASDFIDRMDAFLTPRYFLWGPYFPRSSNDEDLYFDLRDFVNVLVPQK</sequence>